<accession>M0ZJR6</accession>
<dbReference type="Gramene" id="PGSC0003DMT400002170">
    <property type="protein sequence ID" value="PGSC0003DMT400002170"/>
    <property type="gene ID" value="PGSC0003DMG400000832"/>
</dbReference>
<dbReference type="Proteomes" id="UP000011115">
    <property type="component" value="Unassembled WGS sequence"/>
</dbReference>
<feature type="domain" description="Trichome birefringence-like C-terminal" evidence="8">
    <location>
        <begin position="82"/>
        <end position="299"/>
    </location>
</feature>
<evidence type="ECO:0000259" key="8">
    <source>
        <dbReference type="Pfam" id="PF13839"/>
    </source>
</evidence>
<dbReference type="InterPro" id="IPR029962">
    <property type="entry name" value="TBL"/>
</dbReference>
<comment type="subcellular location">
    <subcellularLocation>
        <location evidence="1">Membrane</location>
        <topology evidence="1">Single-pass membrane protein</topology>
    </subcellularLocation>
</comment>
<evidence type="ECO:0000256" key="2">
    <source>
        <dbReference type="ARBA" id="ARBA00007727"/>
    </source>
</evidence>
<evidence type="ECO:0000256" key="3">
    <source>
        <dbReference type="ARBA" id="ARBA00022692"/>
    </source>
</evidence>
<feature type="domain" description="Trichome birefringence-like N-terminal" evidence="9">
    <location>
        <begin position="28"/>
        <end position="78"/>
    </location>
</feature>
<keyword evidence="7" id="KW-0732">Signal</keyword>
<evidence type="ECO:0000259" key="9">
    <source>
        <dbReference type="Pfam" id="PF14416"/>
    </source>
</evidence>
<dbReference type="InParanoid" id="M0ZJR6"/>
<reference evidence="10" key="2">
    <citation type="submission" date="2015-06" db="UniProtKB">
        <authorList>
            <consortium name="EnsemblPlants"/>
        </authorList>
    </citation>
    <scope>IDENTIFICATION</scope>
    <source>
        <strain evidence="10">DM1-3 516 R44</strain>
    </source>
</reference>
<dbReference type="GO" id="GO:0016020">
    <property type="term" value="C:membrane"/>
    <property type="evidence" value="ECO:0007669"/>
    <property type="project" value="UniProtKB-SubCell"/>
</dbReference>
<dbReference type="Pfam" id="PF14416">
    <property type="entry name" value="PMR5N"/>
    <property type="match status" value="1"/>
</dbReference>
<dbReference type="eggNOG" id="ENOG502QQHY">
    <property type="taxonomic scope" value="Eukaryota"/>
</dbReference>
<dbReference type="OMA" id="SCPFIRA"/>
<dbReference type="PANTHER" id="PTHR32285">
    <property type="entry name" value="PROTEIN TRICHOME BIREFRINGENCE-LIKE 9-RELATED"/>
    <property type="match status" value="1"/>
</dbReference>
<feature type="chain" id="PRO_5004010843" evidence="7">
    <location>
        <begin position="29"/>
        <end position="412"/>
    </location>
</feature>
<evidence type="ECO:0000313" key="11">
    <source>
        <dbReference type="Proteomes" id="UP000011115"/>
    </source>
</evidence>
<keyword evidence="5" id="KW-1133">Transmembrane helix</keyword>
<feature type="signal peptide" evidence="7">
    <location>
        <begin position="1"/>
        <end position="28"/>
    </location>
</feature>
<evidence type="ECO:0000313" key="10">
    <source>
        <dbReference type="EnsemblPlants" id="PGSC0003DMT400002170"/>
    </source>
</evidence>
<reference evidence="11" key="1">
    <citation type="journal article" date="2011" name="Nature">
        <title>Genome sequence and analysis of the tuber crop potato.</title>
        <authorList>
            <consortium name="The Potato Genome Sequencing Consortium"/>
        </authorList>
    </citation>
    <scope>NUCLEOTIDE SEQUENCE [LARGE SCALE GENOMIC DNA]</scope>
    <source>
        <strain evidence="11">cv. DM1-3 516 R44</strain>
    </source>
</reference>
<organism evidence="10 11">
    <name type="scientific">Solanum tuberosum</name>
    <name type="common">Potato</name>
    <dbReference type="NCBI Taxonomy" id="4113"/>
    <lineage>
        <taxon>Eukaryota</taxon>
        <taxon>Viridiplantae</taxon>
        <taxon>Streptophyta</taxon>
        <taxon>Embryophyta</taxon>
        <taxon>Tracheophyta</taxon>
        <taxon>Spermatophyta</taxon>
        <taxon>Magnoliopsida</taxon>
        <taxon>eudicotyledons</taxon>
        <taxon>Gunneridae</taxon>
        <taxon>Pentapetalae</taxon>
        <taxon>asterids</taxon>
        <taxon>lamiids</taxon>
        <taxon>Solanales</taxon>
        <taxon>Solanaceae</taxon>
        <taxon>Solanoideae</taxon>
        <taxon>Solaneae</taxon>
        <taxon>Solanum</taxon>
    </lineage>
</organism>
<evidence type="ECO:0000256" key="1">
    <source>
        <dbReference type="ARBA" id="ARBA00004167"/>
    </source>
</evidence>
<name>M0ZJR6_SOLTU</name>
<keyword evidence="3" id="KW-0812">Transmembrane</keyword>
<feature type="domain" description="Trichome birefringence-like C-terminal" evidence="8">
    <location>
        <begin position="300"/>
        <end position="411"/>
    </location>
</feature>
<proteinExistence type="inferred from homology"/>
<keyword evidence="11" id="KW-1185">Reference proteome</keyword>
<sequence length="412" mass="47889">MVKIFIDEFKYFLVIILAVLIGSSEANGCDLFEGNWIIDNSYPLYDSKACPFIRREFDCIKFGRTNLDYLKYRWQPSNGCVLPRFDGKDFLEKFRGKKIMYIGDSLSLNIYESLLCLLHAAVPQAKYNHVILRENVTVTFLDYGVEIVLFHSNLLVDIEVEKIGRVLKLDSIKDGQIWKNFDLLIFNTWLWYTRRPPGQQWDFVEYNGKILKDMDRVEAFWAGLKTWAKWVETDVDTAKTKVFFQGTSPAHYHGSEWGEPTVNSCLNETTPVNGSTYPSGLPIPVDIVKQELQNMSQPIDYEVLVTLFNSLFLVDVEVEPNIGRILKLNSIKNGEIWKQADVLIFNTWLWWTRGKPKQPWDYIEDGGRLVKDMNRITAFQRGLNTWVKWVETHVDPTKTKVFYQGEAASHHQ</sequence>
<keyword evidence="6" id="KW-0472">Membrane</keyword>
<dbReference type="PANTHER" id="PTHR32285:SF36">
    <property type="entry name" value="PROTEIN TRICHOME BIREFRINGENCE-LIKE 38"/>
    <property type="match status" value="1"/>
</dbReference>
<evidence type="ECO:0000256" key="4">
    <source>
        <dbReference type="ARBA" id="ARBA00022968"/>
    </source>
</evidence>
<dbReference type="GO" id="GO:0005794">
    <property type="term" value="C:Golgi apparatus"/>
    <property type="evidence" value="ECO:0000318"/>
    <property type="project" value="GO_Central"/>
</dbReference>
<protein>
    <submittedName>
        <fullName evidence="10">Uncharacterized protein</fullName>
    </submittedName>
</protein>
<dbReference type="Pfam" id="PF13839">
    <property type="entry name" value="PC-Esterase"/>
    <property type="match status" value="2"/>
</dbReference>
<dbReference type="InterPro" id="IPR026057">
    <property type="entry name" value="TBL_C"/>
</dbReference>
<dbReference type="GO" id="GO:0016413">
    <property type="term" value="F:O-acetyltransferase activity"/>
    <property type="evidence" value="ECO:0000318"/>
    <property type="project" value="GO_Central"/>
</dbReference>
<evidence type="ECO:0000256" key="6">
    <source>
        <dbReference type="ARBA" id="ARBA00023136"/>
    </source>
</evidence>
<dbReference type="PaxDb" id="4113-PGSC0003DMT400002170"/>
<dbReference type="InterPro" id="IPR025846">
    <property type="entry name" value="TBL_N"/>
</dbReference>
<dbReference type="AlphaFoldDB" id="M0ZJR6"/>
<comment type="similarity">
    <text evidence="2">Belongs to the PC-esterase family. TBL subfamily.</text>
</comment>
<keyword evidence="4" id="KW-0735">Signal-anchor</keyword>
<evidence type="ECO:0000256" key="5">
    <source>
        <dbReference type="ARBA" id="ARBA00022989"/>
    </source>
</evidence>
<dbReference type="EnsemblPlants" id="PGSC0003DMT400002170">
    <property type="protein sequence ID" value="PGSC0003DMT400002170"/>
    <property type="gene ID" value="PGSC0003DMG400000832"/>
</dbReference>
<evidence type="ECO:0000256" key="7">
    <source>
        <dbReference type="SAM" id="SignalP"/>
    </source>
</evidence>
<dbReference type="HOGENOM" id="CLU_668002_0_0_1"/>